<accession>A0ABP5JIF1</accession>
<dbReference type="CDD" id="cd07051">
    <property type="entry name" value="BMC_like_1_repeat1"/>
    <property type="match status" value="1"/>
</dbReference>
<dbReference type="InterPro" id="IPR044870">
    <property type="entry name" value="BMC_CP"/>
</dbReference>
<gene>
    <name evidence="4" type="ORF">GCM10009843_05560</name>
</gene>
<dbReference type="PROSITE" id="PS51931">
    <property type="entry name" value="BMC_CP"/>
    <property type="match status" value="2"/>
</dbReference>
<comment type="subcellular location">
    <subcellularLocation>
        <location evidence="1">Bacterial microcompartment</location>
    </subcellularLocation>
</comment>
<dbReference type="Proteomes" id="UP001500575">
    <property type="component" value="Unassembled WGS sequence"/>
</dbReference>
<proteinExistence type="predicted"/>
<evidence type="ECO:0000256" key="2">
    <source>
        <dbReference type="ARBA" id="ARBA00024446"/>
    </source>
</evidence>
<dbReference type="SMART" id="SM00877">
    <property type="entry name" value="BMC"/>
    <property type="match status" value="1"/>
</dbReference>
<comment type="caution">
    <text evidence="4">The sequence shown here is derived from an EMBL/GenBank/DDBJ whole genome shotgun (WGS) entry which is preliminary data.</text>
</comment>
<reference evidence="5" key="1">
    <citation type="journal article" date="2019" name="Int. J. Syst. Evol. Microbiol.">
        <title>The Global Catalogue of Microorganisms (GCM) 10K type strain sequencing project: providing services to taxonomists for standard genome sequencing and annotation.</title>
        <authorList>
            <consortium name="The Broad Institute Genomics Platform"/>
            <consortium name="The Broad Institute Genome Sequencing Center for Infectious Disease"/>
            <person name="Wu L."/>
            <person name="Ma J."/>
        </authorList>
    </citation>
    <scope>NUCLEOTIDE SEQUENCE [LARGE SCALE GENOMIC DNA]</scope>
    <source>
        <strain evidence="5">JCM 16021</strain>
    </source>
</reference>
<organism evidence="4 5">
    <name type="scientific">Nocardioides bigeumensis</name>
    <dbReference type="NCBI Taxonomy" id="433657"/>
    <lineage>
        <taxon>Bacteria</taxon>
        <taxon>Bacillati</taxon>
        <taxon>Actinomycetota</taxon>
        <taxon>Actinomycetes</taxon>
        <taxon>Propionibacteriales</taxon>
        <taxon>Nocardioidaceae</taxon>
        <taxon>Nocardioides</taxon>
    </lineage>
</organism>
<evidence type="ECO:0000313" key="5">
    <source>
        <dbReference type="Proteomes" id="UP001500575"/>
    </source>
</evidence>
<dbReference type="CDD" id="cd07052">
    <property type="entry name" value="BMC_like_1_repeat2"/>
    <property type="match status" value="1"/>
</dbReference>
<dbReference type="Pfam" id="PF00936">
    <property type="entry name" value="BMC"/>
    <property type="match status" value="1"/>
</dbReference>
<dbReference type="InterPro" id="IPR037233">
    <property type="entry name" value="CcmK-like_sf"/>
</dbReference>
<keyword evidence="5" id="KW-1185">Reference proteome</keyword>
<evidence type="ECO:0000256" key="1">
    <source>
        <dbReference type="ARBA" id="ARBA00024322"/>
    </source>
</evidence>
<dbReference type="EMBL" id="BAAAQQ010000002">
    <property type="protein sequence ID" value="GAA2115821.1"/>
    <property type="molecule type" value="Genomic_DNA"/>
</dbReference>
<name>A0ABP5JIF1_9ACTN</name>
<feature type="domain" description="BMC circularly permuted" evidence="3">
    <location>
        <begin position="9"/>
        <end position="111"/>
    </location>
</feature>
<dbReference type="RefSeq" id="WP_344302085.1">
    <property type="nucleotide sequence ID" value="NZ_BAAAQQ010000002.1"/>
</dbReference>
<protein>
    <submittedName>
        <fullName evidence="4">BMC domain-containing protein</fullName>
    </submittedName>
</protein>
<sequence>MTQGSTGAELRSFIFLDQLQPQTMCYLGTWIKGSLPRSDMAAQIIEVAPGLDIEPLTDVALKNTDVGAGILVVERQFGYLEIHSRSTEAVRSAAAAVLQALDAQASDATAPTILASRIVSRIDAQHAFLINRNKIGSMALQGESLFVLEMQPASYAILATNEAEKAADIKVVDYRMIGATGRVYLTGDESDVRAAADAAEQALRTAT</sequence>
<feature type="domain" description="BMC circularly permuted" evidence="3">
    <location>
        <begin position="112"/>
        <end position="207"/>
    </location>
</feature>
<dbReference type="Gene3D" id="3.30.70.1710">
    <property type="match status" value="2"/>
</dbReference>
<evidence type="ECO:0000259" key="3">
    <source>
        <dbReference type="PROSITE" id="PS51931"/>
    </source>
</evidence>
<evidence type="ECO:0000313" key="4">
    <source>
        <dbReference type="EMBL" id="GAA2115821.1"/>
    </source>
</evidence>
<keyword evidence="2" id="KW-1283">Bacterial microcompartment</keyword>
<dbReference type="InterPro" id="IPR000249">
    <property type="entry name" value="BMC_dom"/>
</dbReference>
<dbReference type="SUPFAM" id="SSF143414">
    <property type="entry name" value="CcmK-like"/>
    <property type="match status" value="1"/>
</dbReference>